<feature type="compositionally biased region" description="Low complexity" evidence="6">
    <location>
        <begin position="256"/>
        <end position="269"/>
    </location>
</feature>
<dbReference type="SUPFAM" id="SSF46689">
    <property type="entry name" value="Homeodomain-like"/>
    <property type="match status" value="1"/>
</dbReference>
<feature type="region of interest" description="Disordered" evidence="6">
    <location>
        <begin position="227"/>
        <end position="270"/>
    </location>
</feature>
<dbReference type="EMBL" id="QZAV01000008">
    <property type="protein sequence ID" value="THX43791.1"/>
    <property type="molecule type" value="Genomic_DNA"/>
</dbReference>
<organism evidence="8 9">
    <name type="scientific">Aureobasidium pullulans</name>
    <name type="common">Black yeast</name>
    <name type="synonym">Pullularia pullulans</name>
    <dbReference type="NCBI Taxonomy" id="5580"/>
    <lineage>
        <taxon>Eukaryota</taxon>
        <taxon>Fungi</taxon>
        <taxon>Dikarya</taxon>
        <taxon>Ascomycota</taxon>
        <taxon>Pezizomycotina</taxon>
        <taxon>Dothideomycetes</taxon>
        <taxon>Dothideomycetidae</taxon>
        <taxon>Dothideales</taxon>
        <taxon>Saccotheciaceae</taxon>
        <taxon>Aureobasidium</taxon>
    </lineage>
</organism>
<name>A0A4S9F7X2_AURPU</name>
<feature type="compositionally biased region" description="Polar residues" evidence="6">
    <location>
        <begin position="73"/>
        <end position="85"/>
    </location>
</feature>
<evidence type="ECO:0000256" key="3">
    <source>
        <dbReference type="ARBA" id="ARBA00023242"/>
    </source>
</evidence>
<keyword evidence="3 4" id="KW-0539">Nucleus</keyword>
<comment type="caution">
    <text evidence="8">The sequence shown here is derived from an EMBL/GenBank/DDBJ whole genome shotgun (WGS) entry which is preliminary data.</text>
</comment>
<evidence type="ECO:0000256" key="2">
    <source>
        <dbReference type="ARBA" id="ARBA00023155"/>
    </source>
</evidence>
<dbReference type="PANTHER" id="PTHR24324:SF9">
    <property type="entry name" value="HOMEOBOX DOMAIN-CONTAINING PROTEIN"/>
    <property type="match status" value="1"/>
</dbReference>
<dbReference type="PROSITE" id="PS50071">
    <property type="entry name" value="HOMEOBOX_2"/>
    <property type="match status" value="1"/>
</dbReference>
<feature type="compositionally biased region" description="Acidic residues" evidence="6">
    <location>
        <begin position="595"/>
        <end position="605"/>
    </location>
</feature>
<feature type="compositionally biased region" description="Low complexity" evidence="6">
    <location>
        <begin position="473"/>
        <end position="482"/>
    </location>
</feature>
<feature type="compositionally biased region" description="Polar residues" evidence="6">
    <location>
        <begin position="350"/>
        <end position="377"/>
    </location>
</feature>
<evidence type="ECO:0000259" key="7">
    <source>
        <dbReference type="PROSITE" id="PS50071"/>
    </source>
</evidence>
<feature type="region of interest" description="Disordered" evidence="6">
    <location>
        <begin position="284"/>
        <end position="390"/>
    </location>
</feature>
<dbReference type="PROSITE" id="PS00027">
    <property type="entry name" value="HOMEOBOX_1"/>
    <property type="match status" value="1"/>
</dbReference>
<feature type="compositionally biased region" description="Polar residues" evidence="6">
    <location>
        <begin position="284"/>
        <end position="298"/>
    </location>
</feature>
<dbReference type="Gene3D" id="1.10.10.60">
    <property type="entry name" value="Homeodomain-like"/>
    <property type="match status" value="1"/>
</dbReference>
<feature type="region of interest" description="Disordered" evidence="6">
    <location>
        <begin position="113"/>
        <end position="157"/>
    </location>
</feature>
<feature type="compositionally biased region" description="Polar residues" evidence="6">
    <location>
        <begin position="233"/>
        <end position="252"/>
    </location>
</feature>
<feature type="region of interest" description="Disordered" evidence="6">
    <location>
        <begin position="572"/>
        <end position="639"/>
    </location>
</feature>
<feature type="compositionally biased region" description="Polar residues" evidence="6">
    <location>
        <begin position="517"/>
        <end position="528"/>
    </location>
</feature>
<feature type="compositionally biased region" description="Polar residues" evidence="6">
    <location>
        <begin position="487"/>
        <end position="501"/>
    </location>
</feature>
<feature type="non-terminal residue" evidence="8">
    <location>
        <position position="1"/>
    </location>
</feature>
<feature type="region of interest" description="Disordered" evidence="6">
    <location>
        <begin position="461"/>
        <end position="540"/>
    </location>
</feature>
<dbReference type="SMART" id="SM00389">
    <property type="entry name" value="HOX"/>
    <property type="match status" value="1"/>
</dbReference>
<dbReference type="InterPro" id="IPR009057">
    <property type="entry name" value="Homeodomain-like_sf"/>
</dbReference>
<dbReference type="GO" id="GO:0030154">
    <property type="term" value="P:cell differentiation"/>
    <property type="evidence" value="ECO:0007669"/>
    <property type="project" value="TreeGrafter"/>
</dbReference>
<keyword evidence="2 4" id="KW-0371">Homeobox</keyword>
<evidence type="ECO:0000256" key="6">
    <source>
        <dbReference type="SAM" id="MobiDB-lite"/>
    </source>
</evidence>
<feature type="domain" description="Homeobox" evidence="7">
    <location>
        <begin position="128"/>
        <end position="188"/>
    </location>
</feature>
<evidence type="ECO:0000256" key="4">
    <source>
        <dbReference type="PROSITE-ProRule" id="PRU00108"/>
    </source>
</evidence>
<dbReference type="Pfam" id="PF00046">
    <property type="entry name" value="Homeodomain"/>
    <property type="match status" value="1"/>
</dbReference>
<proteinExistence type="predicted"/>
<dbReference type="Proteomes" id="UP000308953">
    <property type="component" value="Unassembled WGS sequence"/>
</dbReference>
<feature type="DNA-binding region" description="Homeobox" evidence="4">
    <location>
        <begin position="130"/>
        <end position="189"/>
    </location>
</feature>
<dbReference type="AlphaFoldDB" id="A0A4S9F7X2"/>
<dbReference type="PANTHER" id="PTHR24324">
    <property type="entry name" value="HOMEOBOX PROTEIN HHEX"/>
    <property type="match status" value="1"/>
</dbReference>
<feature type="compositionally biased region" description="Basic and acidic residues" evidence="6">
    <location>
        <begin position="137"/>
        <end position="157"/>
    </location>
</feature>
<accession>A0A4S9F7X2</accession>
<evidence type="ECO:0000256" key="1">
    <source>
        <dbReference type="ARBA" id="ARBA00023125"/>
    </source>
</evidence>
<dbReference type="CDD" id="cd00086">
    <property type="entry name" value="homeodomain"/>
    <property type="match status" value="1"/>
</dbReference>
<dbReference type="InterPro" id="IPR051000">
    <property type="entry name" value="Homeobox_DNA-bind_prot"/>
</dbReference>
<feature type="compositionally biased region" description="Basic and acidic residues" evidence="6">
    <location>
        <begin position="617"/>
        <end position="634"/>
    </location>
</feature>
<dbReference type="GO" id="GO:0000981">
    <property type="term" value="F:DNA-binding transcription factor activity, RNA polymerase II-specific"/>
    <property type="evidence" value="ECO:0007669"/>
    <property type="project" value="InterPro"/>
</dbReference>
<dbReference type="GO" id="GO:0005634">
    <property type="term" value="C:nucleus"/>
    <property type="evidence" value="ECO:0007669"/>
    <property type="project" value="UniProtKB-SubCell"/>
</dbReference>
<dbReference type="InterPro" id="IPR017970">
    <property type="entry name" value="Homeobox_CS"/>
</dbReference>
<protein>
    <recommendedName>
        <fullName evidence="7">Homeobox domain-containing protein</fullName>
    </recommendedName>
</protein>
<feature type="region of interest" description="Disordered" evidence="6">
    <location>
        <begin position="67"/>
        <end position="92"/>
    </location>
</feature>
<evidence type="ECO:0000313" key="8">
    <source>
        <dbReference type="EMBL" id="THX43791.1"/>
    </source>
</evidence>
<reference evidence="8 9" key="1">
    <citation type="submission" date="2018-10" db="EMBL/GenBank/DDBJ databases">
        <title>Fifty Aureobasidium pullulans genomes reveal a recombining polyextremotolerant generalist.</title>
        <authorList>
            <person name="Gostincar C."/>
            <person name="Turk M."/>
            <person name="Zajc J."/>
            <person name="Gunde-Cimerman N."/>
        </authorList>
    </citation>
    <scope>NUCLEOTIDE SEQUENCE [LARGE SCALE GENOMIC DNA]</scope>
    <source>
        <strain evidence="8 9">EXF-9785</strain>
    </source>
</reference>
<dbReference type="GO" id="GO:0000978">
    <property type="term" value="F:RNA polymerase II cis-regulatory region sequence-specific DNA binding"/>
    <property type="evidence" value="ECO:0007669"/>
    <property type="project" value="TreeGrafter"/>
</dbReference>
<evidence type="ECO:0000313" key="9">
    <source>
        <dbReference type="Proteomes" id="UP000308953"/>
    </source>
</evidence>
<sequence>FWIEDVVGGRKEDKSSPFINSVALAWTVASPVLHARVASHRSGPPIFYSARPARPSPRPTYVSTAVMEEHSTETTTQRDSSTSESPYAPQPETEASLVLKATANSYPFLVHSTDTLANNRPPNVDNKPLARQKRRRTSPDDQKILEEAYAKNSKPDKATRMDIVSRVALGEKEVQIWFQNRRQSSRRKSKPLDPREIAQYQASYSSPHDAHTADQLEDTSISQIDATQDAETDSTSQDKTALSASQNASTSFIEVPSSQQDPASQDSASKAGYLSNRRNNASFTALDSQEDIQNTQDQPSKRLRKSDSKIRLSMTADGVARVMEGDDLTSSPPRKLPPPVTAGASFDEPASQSNELYRTNSQISLCDTPGSQESSTGLRRKPSGRSRDSRVWSFFADRGARSELEDRANQETSGDAAEAISLLRQQEKDRACNPLARVPSLKRLNPQTISNEDRAVKRLRQSQSFTAPPPSSAPSAVAATPFRQPLMQRSSSARNMQSTNRRPAHHDPLLLAKTPKLKQTPTFEISATDSDKENWSPGDRPSAFMDRHFLHQMQTSPAVMPSTVKRPRAHAGFHETPAPRNRGKHSGRTQVAHLDDDDDDDDEDVMQFMNAPPSSSVRKDKAHRAIERDERQSSEEEDLNCVEGLLKLSQGNWGGAAR</sequence>
<evidence type="ECO:0000256" key="5">
    <source>
        <dbReference type="RuleBase" id="RU000682"/>
    </source>
</evidence>
<gene>
    <name evidence="8" type="ORF">D6D10_00848</name>
</gene>
<comment type="subcellular location">
    <subcellularLocation>
        <location evidence="4 5">Nucleus</location>
    </subcellularLocation>
</comment>
<keyword evidence="1 4" id="KW-0238">DNA-binding</keyword>
<dbReference type="InterPro" id="IPR001356">
    <property type="entry name" value="HD"/>
</dbReference>